<evidence type="ECO:0000259" key="8">
    <source>
        <dbReference type="Pfam" id="PF10744"/>
    </source>
</evidence>
<dbReference type="GO" id="GO:0045944">
    <property type="term" value="P:positive regulation of transcription by RNA polymerase II"/>
    <property type="evidence" value="ECO:0007669"/>
    <property type="project" value="UniProtKB-ARBA"/>
</dbReference>
<dbReference type="PANTHER" id="PTHR35041">
    <property type="entry name" value="MEDIATOR OF RNA POLYMERASE II TRANSCRIPTION SUBUNIT 1"/>
    <property type="match status" value="1"/>
</dbReference>
<evidence type="ECO:0000256" key="6">
    <source>
        <dbReference type="ARBA" id="ARBA00023242"/>
    </source>
</evidence>
<evidence type="ECO:0000313" key="10">
    <source>
        <dbReference type="Proteomes" id="UP000077051"/>
    </source>
</evidence>
<sequence length="673" mass="76281">MTEQNSISSAVFGLQDTLKKLQQQWHCLQDQPSNKKQPSELFALGSVNLDQARQEFSQHINVIRNVCSQFETEVLGDVMKMGVGADPAFRKHFTHLKEQATLESTVMRVKDTLSNTKEFFDKTLRDKEESKSKIETQRLEKLAQSMGLVTFVDSTQKFESNVPITTITLGGTVIVIDIDIDDKGRVLRTKVTYVSDTMQNDQDDRVDLMLTENLQNRQFELFKRNLGSLALLDKLNVRYNPVDFFSIVKHLLADLRTICNEEISMEPEFRNVLLQGHGVPSLHLNYPGISIAYWMDKEHIDSVPWEEAKSAFETGISHAALAEASRLLLSFEDSIQPVTYLPASRPSCLLGNDSEDSLDQEQFKVVTETAAPAFMPHVKFIKALPTHPECQPIPIRYVATLDPPVPVSDEVCQKLMNATGLSSLDTVSQVPYSPSTMSLEDMLVMNVADTVSFSNNWVSSFDDMPEQSYTWMKSLPTSAKMVSRVPFQHPVQIYNVIQCLRQQQMFNTLFKSIFNANTYKPQQSSTSMAFSLSDILAESEKDKTMKLEITTVDAPNTIFITLSPPPLPNQLFVMVSISIDIPLDNPTKPAVRLHAPSHAKSQRWNPAIFDEARMTEQMRSTHSIPEFIRQLYKDMADADTYLIDRTQLKRRLSEDDFSSTMDDSNKLMKMELD</sequence>
<keyword evidence="10" id="KW-1185">Reference proteome</keyword>
<comment type="similarity">
    <text evidence="2 7">Belongs to the Mediator complex subunit 1 family.</text>
</comment>
<dbReference type="GO" id="GO:0016592">
    <property type="term" value="C:mediator complex"/>
    <property type="evidence" value="ECO:0007669"/>
    <property type="project" value="InterPro"/>
</dbReference>
<organism evidence="9 10">
    <name type="scientific">Mucor lusitanicus CBS 277.49</name>
    <dbReference type="NCBI Taxonomy" id="747725"/>
    <lineage>
        <taxon>Eukaryota</taxon>
        <taxon>Fungi</taxon>
        <taxon>Fungi incertae sedis</taxon>
        <taxon>Mucoromycota</taxon>
        <taxon>Mucoromycotina</taxon>
        <taxon>Mucoromycetes</taxon>
        <taxon>Mucorales</taxon>
        <taxon>Mucorineae</taxon>
        <taxon>Mucoraceae</taxon>
        <taxon>Mucor</taxon>
    </lineage>
</organism>
<dbReference type="PANTHER" id="PTHR35041:SF4">
    <property type="entry name" value="MEDIATOR OF RNA POLYMERASE II TRANSCRIPTION SUBUNIT 1"/>
    <property type="match status" value="1"/>
</dbReference>
<keyword evidence="5 7" id="KW-0804">Transcription</keyword>
<dbReference type="OrthoDB" id="2281547at2759"/>
<comment type="function">
    <text evidence="7">Component of the Mediator complex, a coactivator involved in the regulated transcription of nearly all RNA polymerase II-dependent genes. Mediator functions as a bridge to convey information from gene-specific regulatory proteins to the basal RNA polymerase II transcription machinery. Mediator is recruited to promoters by direct interactions with regulatory proteins and serves as a scaffold for the assembly of a functional preinitiation complex with RNA polymerase II and the general transcription factors.</text>
</comment>
<dbReference type="Pfam" id="PF10744">
    <property type="entry name" value="Med1"/>
    <property type="match status" value="1"/>
</dbReference>
<evidence type="ECO:0000256" key="5">
    <source>
        <dbReference type="ARBA" id="ARBA00023163"/>
    </source>
</evidence>
<protein>
    <recommendedName>
        <fullName evidence="7">Mediator of RNA polymerase II transcription subunit 1</fullName>
    </recommendedName>
    <alternativeName>
        <fullName evidence="7">Mediator complex subunit 1</fullName>
    </alternativeName>
</protein>
<evidence type="ECO:0000256" key="3">
    <source>
        <dbReference type="ARBA" id="ARBA00023015"/>
    </source>
</evidence>
<feature type="domain" description="Mediator complex subunit Med1" evidence="8">
    <location>
        <begin position="129"/>
        <end position="515"/>
    </location>
</feature>
<reference evidence="9 10" key="1">
    <citation type="submission" date="2015-06" db="EMBL/GenBank/DDBJ databases">
        <title>Expansion of signal transduction pathways in fungi by whole-genome duplication.</title>
        <authorList>
            <consortium name="DOE Joint Genome Institute"/>
            <person name="Corrochano L.M."/>
            <person name="Kuo A."/>
            <person name="Marcet-Houben M."/>
            <person name="Polaino S."/>
            <person name="Salamov A."/>
            <person name="Villalobos J.M."/>
            <person name="Alvarez M.I."/>
            <person name="Avalos J."/>
            <person name="Benito E.P."/>
            <person name="Benoit I."/>
            <person name="Burger G."/>
            <person name="Camino L.P."/>
            <person name="Canovas D."/>
            <person name="Cerda-Olmedo E."/>
            <person name="Cheng J.-F."/>
            <person name="Dominguez A."/>
            <person name="Elias M."/>
            <person name="Eslava A.P."/>
            <person name="Glaser F."/>
            <person name="Grimwood J."/>
            <person name="Gutierrez G."/>
            <person name="Heitman J."/>
            <person name="Henrissat B."/>
            <person name="Iturriaga E.A."/>
            <person name="Lang B.F."/>
            <person name="Lavin J.L."/>
            <person name="Lee S."/>
            <person name="Li W."/>
            <person name="Lindquist E."/>
            <person name="Lopez-Garcia S."/>
            <person name="Luque E.M."/>
            <person name="Marcos A.T."/>
            <person name="Martin J."/>
            <person name="Mccluskey K."/>
            <person name="Medina H.R."/>
            <person name="Miralles-Duran A."/>
            <person name="Miyazaki A."/>
            <person name="Munoz-Torres E."/>
            <person name="Oguiza J.A."/>
            <person name="Ohm R."/>
            <person name="Olmedo M."/>
            <person name="Orejas M."/>
            <person name="Ortiz-Castellanos L."/>
            <person name="Pisabarro A.G."/>
            <person name="Rodriguez-Romero J."/>
            <person name="Ruiz-Herrera J."/>
            <person name="Ruiz-Vazquez R."/>
            <person name="Sanz C."/>
            <person name="Schackwitz W."/>
            <person name="Schmutz J."/>
            <person name="Shahriari M."/>
            <person name="Shelest E."/>
            <person name="Silva-Franco F."/>
            <person name="Soanes D."/>
            <person name="Syed K."/>
            <person name="Tagua V.G."/>
            <person name="Talbot N.J."/>
            <person name="Thon M."/>
            <person name="De Vries R.P."/>
            <person name="Wiebenga A."/>
            <person name="Yadav J.S."/>
            <person name="Braun E.L."/>
            <person name="Baker S."/>
            <person name="Garre V."/>
            <person name="Horwitz B."/>
            <person name="Torres-Martinez S."/>
            <person name="Idnurm A."/>
            <person name="Herrera-Estrella A."/>
            <person name="Gabaldon T."/>
            <person name="Grigoriev I.V."/>
        </authorList>
    </citation>
    <scope>NUCLEOTIDE SEQUENCE [LARGE SCALE GENOMIC DNA]</scope>
    <source>
        <strain evidence="9 10">CBS 277.49</strain>
    </source>
</reference>
<keyword evidence="4 7" id="KW-0010">Activator</keyword>
<keyword evidence="3 7" id="KW-0805">Transcription regulation</keyword>
<evidence type="ECO:0000256" key="2">
    <source>
        <dbReference type="ARBA" id="ARBA00006210"/>
    </source>
</evidence>
<gene>
    <name evidence="9" type="ORF">MUCCIDRAFT_164561</name>
</gene>
<evidence type="ECO:0000256" key="1">
    <source>
        <dbReference type="ARBA" id="ARBA00004123"/>
    </source>
</evidence>
<proteinExistence type="inferred from homology"/>
<name>A0A162QZS6_MUCCL</name>
<comment type="subcellular location">
    <subcellularLocation>
        <location evidence="1 7">Nucleus</location>
    </subcellularLocation>
</comment>
<keyword evidence="6 7" id="KW-0539">Nucleus</keyword>
<dbReference type="EMBL" id="AMYB01000005">
    <property type="protein sequence ID" value="OAD02639.1"/>
    <property type="molecule type" value="Genomic_DNA"/>
</dbReference>
<evidence type="ECO:0000256" key="4">
    <source>
        <dbReference type="ARBA" id="ARBA00023159"/>
    </source>
</evidence>
<dbReference type="GO" id="GO:0003712">
    <property type="term" value="F:transcription coregulator activity"/>
    <property type="evidence" value="ECO:0007669"/>
    <property type="project" value="InterPro"/>
</dbReference>
<dbReference type="Proteomes" id="UP000077051">
    <property type="component" value="Unassembled WGS sequence"/>
</dbReference>
<dbReference type="InterPro" id="IPR019680">
    <property type="entry name" value="Mediator_Med1"/>
</dbReference>
<dbReference type="AlphaFoldDB" id="A0A162QZS6"/>
<dbReference type="STRING" id="747725.A0A162QZS6"/>
<evidence type="ECO:0000313" key="9">
    <source>
        <dbReference type="EMBL" id="OAD02639.1"/>
    </source>
</evidence>
<dbReference type="VEuPathDB" id="FungiDB:MUCCIDRAFT_164561"/>
<evidence type="ECO:0000256" key="7">
    <source>
        <dbReference type="RuleBase" id="RU364059"/>
    </source>
</evidence>
<accession>A0A162QZS6</accession>
<comment type="caution">
    <text evidence="9">The sequence shown here is derived from an EMBL/GenBank/DDBJ whole genome shotgun (WGS) entry which is preliminary data.</text>
</comment>